<accession>E6MNZ0</accession>
<name>E6MNZ0_9BACT</name>
<dbReference type="HOGENOM" id="CLU_3083296_0_0_10"/>
<organism evidence="1 2">
    <name type="scientific">Segatella salivae DSM 15606</name>
    <dbReference type="NCBI Taxonomy" id="888832"/>
    <lineage>
        <taxon>Bacteria</taxon>
        <taxon>Pseudomonadati</taxon>
        <taxon>Bacteroidota</taxon>
        <taxon>Bacteroidia</taxon>
        <taxon>Bacteroidales</taxon>
        <taxon>Prevotellaceae</taxon>
        <taxon>Segatella</taxon>
    </lineage>
</organism>
<evidence type="ECO:0000313" key="1">
    <source>
        <dbReference type="EMBL" id="EFV04577.1"/>
    </source>
</evidence>
<sequence>MTERFVVCVKSRYEVTQIVRSFASNYRVKCTELQSFFISMAVEKQGIALWRQ</sequence>
<keyword evidence="2" id="KW-1185">Reference proteome</keyword>
<reference evidence="1 2" key="1">
    <citation type="submission" date="2010-12" db="EMBL/GenBank/DDBJ databases">
        <authorList>
            <person name="Muzny D."/>
            <person name="Qin X."/>
            <person name="Deng J."/>
            <person name="Jiang H."/>
            <person name="Liu Y."/>
            <person name="Qu J."/>
            <person name="Song X.-Z."/>
            <person name="Zhang L."/>
            <person name="Thornton R."/>
            <person name="Coyle M."/>
            <person name="Francisco L."/>
            <person name="Jackson L."/>
            <person name="Javaid M."/>
            <person name="Korchina V."/>
            <person name="Kovar C."/>
            <person name="Mata R."/>
            <person name="Mathew T."/>
            <person name="Ngo R."/>
            <person name="Nguyen L."/>
            <person name="Nguyen N."/>
            <person name="Okwuonu G."/>
            <person name="Ongeri F."/>
            <person name="Pham C."/>
            <person name="Simmons D."/>
            <person name="Wilczek-Boney K."/>
            <person name="Hale W."/>
            <person name="Jakkamsetti A."/>
            <person name="Pham P."/>
            <person name="Ruth R."/>
            <person name="San Lucas F."/>
            <person name="Warren J."/>
            <person name="Zhang J."/>
            <person name="Zhao Z."/>
            <person name="Zhou C."/>
            <person name="Zhu D."/>
            <person name="Lee S."/>
            <person name="Bess C."/>
            <person name="Blankenburg K."/>
            <person name="Forbes L."/>
            <person name="Fu Q."/>
            <person name="Gubbala S."/>
            <person name="Hirani K."/>
            <person name="Jayaseelan J.C."/>
            <person name="Lara F."/>
            <person name="Munidasa M."/>
            <person name="Palculict T."/>
            <person name="Patil S."/>
            <person name="Pu L.-L."/>
            <person name="Saada N."/>
            <person name="Tang L."/>
            <person name="Weissenberger G."/>
            <person name="Zhu Y."/>
            <person name="Hemphill L."/>
            <person name="Shang Y."/>
            <person name="Youmans B."/>
            <person name="Ayvaz T."/>
            <person name="Ross M."/>
            <person name="Santibanez J."/>
            <person name="Aqrawi P."/>
            <person name="Gross S."/>
            <person name="Joshi V."/>
            <person name="Fowler G."/>
            <person name="Nazareth L."/>
            <person name="Reid J."/>
            <person name="Worley K."/>
            <person name="Petrosino J."/>
            <person name="Highlander S."/>
            <person name="Gibbs R."/>
        </authorList>
    </citation>
    <scope>NUCLEOTIDE SEQUENCE [LARGE SCALE GENOMIC DNA]</scope>
    <source>
        <strain evidence="1 2">DSM 15606</strain>
    </source>
</reference>
<dbReference type="EMBL" id="AEQO01000115">
    <property type="protein sequence ID" value="EFV04577.1"/>
    <property type="molecule type" value="Genomic_DNA"/>
</dbReference>
<evidence type="ECO:0000313" key="2">
    <source>
        <dbReference type="Proteomes" id="UP000003874"/>
    </source>
</evidence>
<dbReference type="Proteomes" id="UP000003874">
    <property type="component" value="Unassembled WGS sequence"/>
</dbReference>
<protein>
    <submittedName>
        <fullName evidence="1">Uncharacterized protein</fullName>
    </submittedName>
</protein>
<comment type="caution">
    <text evidence="1">The sequence shown here is derived from an EMBL/GenBank/DDBJ whole genome shotgun (WGS) entry which is preliminary data.</text>
</comment>
<dbReference type="STRING" id="888832.HMPREF9420_1208"/>
<gene>
    <name evidence="1" type="ORF">HMPREF9420_1208</name>
</gene>
<dbReference type="AlphaFoldDB" id="E6MNZ0"/>
<proteinExistence type="predicted"/>